<dbReference type="EMBL" id="CVRI01000048">
    <property type="protein sequence ID" value="CRK99056.1"/>
    <property type="molecule type" value="Genomic_DNA"/>
</dbReference>
<accession>A0A1J1IFQ6</accession>
<keyword evidence="3" id="KW-1185">Reference proteome</keyword>
<proteinExistence type="predicted"/>
<organism evidence="2 3">
    <name type="scientific">Clunio marinus</name>
    <dbReference type="NCBI Taxonomy" id="568069"/>
    <lineage>
        <taxon>Eukaryota</taxon>
        <taxon>Metazoa</taxon>
        <taxon>Ecdysozoa</taxon>
        <taxon>Arthropoda</taxon>
        <taxon>Hexapoda</taxon>
        <taxon>Insecta</taxon>
        <taxon>Pterygota</taxon>
        <taxon>Neoptera</taxon>
        <taxon>Endopterygota</taxon>
        <taxon>Diptera</taxon>
        <taxon>Nematocera</taxon>
        <taxon>Chironomoidea</taxon>
        <taxon>Chironomidae</taxon>
        <taxon>Clunio</taxon>
    </lineage>
</organism>
<feature type="transmembrane region" description="Helical" evidence="1">
    <location>
        <begin position="18"/>
        <end position="38"/>
    </location>
</feature>
<protein>
    <submittedName>
        <fullName evidence="2">CLUMA_CG012237, isoform A</fullName>
    </submittedName>
</protein>
<evidence type="ECO:0000256" key="1">
    <source>
        <dbReference type="SAM" id="Phobius"/>
    </source>
</evidence>
<gene>
    <name evidence="2" type="ORF">CLUMA_CG012237</name>
</gene>
<keyword evidence="1" id="KW-0472">Membrane</keyword>
<evidence type="ECO:0000313" key="3">
    <source>
        <dbReference type="Proteomes" id="UP000183832"/>
    </source>
</evidence>
<reference evidence="2 3" key="1">
    <citation type="submission" date="2015-04" db="EMBL/GenBank/DDBJ databases">
        <authorList>
            <person name="Syromyatnikov M.Y."/>
            <person name="Popov V.N."/>
        </authorList>
    </citation>
    <scope>NUCLEOTIDE SEQUENCE [LARGE SCALE GENOMIC DNA]</scope>
</reference>
<dbReference type="Proteomes" id="UP000183832">
    <property type="component" value="Unassembled WGS sequence"/>
</dbReference>
<name>A0A1J1IFQ6_9DIPT</name>
<keyword evidence="1" id="KW-0812">Transmembrane</keyword>
<sequence length="96" mass="11192">MYLTHNAMNYDEQEQSQLFNLCFFVVVFIIEQVSSLSWGKANKRSYDSFCAGFSRETNVFFCEQTGEILRAFMLTKAYEQTANNSKFFVSFTKTTN</sequence>
<dbReference type="AlphaFoldDB" id="A0A1J1IFQ6"/>
<evidence type="ECO:0000313" key="2">
    <source>
        <dbReference type="EMBL" id="CRK99056.1"/>
    </source>
</evidence>
<keyword evidence="1" id="KW-1133">Transmembrane helix</keyword>